<evidence type="ECO:0000313" key="2">
    <source>
        <dbReference type="Proteomes" id="UP000650424"/>
    </source>
</evidence>
<dbReference type="EMBL" id="JACOGF010000010">
    <property type="protein sequence ID" value="MBC3919513.1"/>
    <property type="molecule type" value="Genomic_DNA"/>
</dbReference>
<evidence type="ECO:0000313" key="1">
    <source>
        <dbReference type="EMBL" id="MBC3919513.1"/>
    </source>
</evidence>
<accession>A0ABR6ZUF3</accession>
<gene>
    <name evidence="1" type="ORF">H8L32_18650</name>
</gene>
<reference evidence="1 2" key="1">
    <citation type="submission" date="2020-08" db="EMBL/GenBank/DDBJ databases">
        <title>Novel species isolated from subtropical streams in China.</title>
        <authorList>
            <person name="Lu H."/>
        </authorList>
    </citation>
    <scope>NUCLEOTIDE SEQUENCE [LARGE SCALE GENOMIC DNA]</scope>
    <source>
        <strain evidence="1 2">CY18W</strain>
    </source>
</reference>
<comment type="caution">
    <text evidence="1">The sequence shown here is derived from an EMBL/GenBank/DDBJ whole genome shotgun (WGS) entry which is preliminary data.</text>
</comment>
<organism evidence="1 2">
    <name type="scientific">Undibacterium hunanense</name>
    <dbReference type="NCBI Taxonomy" id="2762292"/>
    <lineage>
        <taxon>Bacteria</taxon>
        <taxon>Pseudomonadati</taxon>
        <taxon>Pseudomonadota</taxon>
        <taxon>Betaproteobacteria</taxon>
        <taxon>Burkholderiales</taxon>
        <taxon>Oxalobacteraceae</taxon>
        <taxon>Undibacterium</taxon>
    </lineage>
</organism>
<dbReference type="Proteomes" id="UP000650424">
    <property type="component" value="Unassembled WGS sequence"/>
</dbReference>
<protein>
    <submittedName>
        <fullName evidence="1">Uncharacterized protein</fullName>
    </submittedName>
</protein>
<sequence length="100" mass="11609">MIKKFNELFDEIISLWPETLDTSEKKHHKSGGANIPILTLTHEEIELKIFALDQNDLLIQVDWAIYTVLHQLARSQDSIVPKDVDREAVRAIFERNVNLE</sequence>
<proteinExistence type="predicted"/>
<name>A0ABR6ZUF3_9BURK</name>
<keyword evidence="2" id="KW-1185">Reference proteome</keyword>
<dbReference type="RefSeq" id="WP_186948780.1">
    <property type="nucleotide sequence ID" value="NZ_JACOGF010000010.1"/>
</dbReference>